<protein>
    <recommendedName>
        <fullName evidence="3">Formyl transferase C-terminal domain-containing protein</fullName>
    </recommendedName>
</protein>
<dbReference type="GO" id="GO:0016740">
    <property type="term" value="F:transferase activity"/>
    <property type="evidence" value="ECO:0007669"/>
    <property type="project" value="UniProtKB-KW"/>
</dbReference>
<evidence type="ECO:0000259" key="3">
    <source>
        <dbReference type="Pfam" id="PF02911"/>
    </source>
</evidence>
<feature type="non-terminal residue" evidence="4">
    <location>
        <position position="1"/>
    </location>
</feature>
<proteinExistence type="predicted"/>
<dbReference type="InterPro" id="IPR044135">
    <property type="entry name" value="Met-tRNA-FMT_C"/>
</dbReference>
<feature type="domain" description="Formyl transferase C-terminal" evidence="3">
    <location>
        <begin position="19"/>
        <end position="71"/>
    </location>
</feature>
<dbReference type="Pfam" id="PF02911">
    <property type="entry name" value="Formyl_trans_C"/>
    <property type="match status" value="1"/>
</dbReference>
<accession>X1MF73</accession>
<keyword evidence="1" id="KW-0808">Transferase</keyword>
<dbReference type="AlphaFoldDB" id="X1MF73"/>
<keyword evidence="2" id="KW-0648">Protein biosynthesis</keyword>
<comment type="caution">
    <text evidence="4">The sequence shown here is derived from an EMBL/GenBank/DDBJ whole genome shotgun (WGS) entry which is preliminary data.</text>
</comment>
<name>X1MF73_9ZZZZ</name>
<dbReference type="SUPFAM" id="SSF50486">
    <property type="entry name" value="FMT C-terminal domain-like"/>
    <property type="match status" value="1"/>
</dbReference>
<sequence length="102" mass="12006">GKIKAKPQDHSKATYTKILKREDGKIDWSKPVQEIERQIRAFNPWPSAFTFIKHKNKTLRIKVLEADVKDNKLIIKKLQPEGKRPMTFEEFQRGHPDFNPLP</sequence>
<reference evidence="4" key="1">
    <citation type="journal article" date="2014" name="Front. Microbiol.">
        <title>High frequency of phylogenetically diverse reductive dehalogenase-homologous genes in deep subseafloor sedimentary metagenomes.</title>
        <authorList>
            <person name="Kawai M."/>
            <person name="Futagami T."/>
            <person name="Toyoda A."/>
            <person name="Takaki Y."/>
            <person name="Nishi S."/>
            <person name="Hori S."/>
            <person name="Arai W."/>
            <person name="Tsubouchi T."/>
            <person name="Morono Y."/>
            <person name="Uchiyama I."/>
            <person name="Ito T."/>
            <person name="Fujiyama A."/>
            <person name="Inagaki F."/>
            <person name="Takami H."/>
        </authorList>
    </citation>
    <scope>NUCLEOTIDE SEQUENCE</scope>
    <source>
        <strain evidence="4">Expedition CK06-06</strain>
    </source>
</reference>
<dbReference type="EMBL" id="BARV01020669">
    <property type="protein sequence ID" value="GAI29913.1"/>
    <property type="molecule type" value="Genomic_DNA"/>
</dbReference>
<organism evidence="4">
    <name type="scientific">marine sediment metagenome</name>
    <dbReference type="NCBI Taxonomy" id="412755"/>
    <lineage>
        <taxon>unclassified sequences</taxon>
        <taxon>metagenomes</taxon>
        <taxon>ecological metagenomes</taxon>
    </lineage>
</organism>
<evidence type="ECO:0000256" key="2">
    <source>
        <dbReference type="ARBA" id="ARBA00022917"/>
    </source>
</evidence>
<evidence type="ECO:0000313" key="4">
    <source>
        <dbReference type="EMBL" id="GAI29913.1"/>
    </source>
</evidence>
<dbReference type="GO" id="GO:0006412">
    <property type="term" value="P:translation"/>
    <property type="evidence" value="ECO:0007669"/>
    <property type="project" value="UniProtKB-KW"/>
</dbReference>
<dbReference type="Gene3D" id="3.40.50.12230">
    <property type="match status" value="1"/>
</dbReference>
<gene>
    <name evidence="4" type="ORF">S06H3_34433</name>
</gene>
<dbReference type="CDD" id="cd08704">
    <property type="entry name" value="Met_tRNA_FMT_C"/>
    <property type="match status" value="1"/>
</dbReference>
<dbReference type="InterPro" id="IPR005793">
    <property type="entry name" value="Formyl_trans_C"/>
</dbReference>
<dbReference type="InterPro" id="IPR011034">
    <property type="entry name" value="Formyl_transferase-like_C_sf"/>
</dbReference>
<evidence type="ECO:0000256" key="1">
    <source>
        <dbReference type="ARBA" id="ARBA00022679"/>
    </source>
</evidence>